<dbReference type="Pfam" id="PF07670">
    <property type="entry name" value="Gate"/>
    <property type="match status" value="1"/>
</dbReference>
<comment type="caution">
    <text evidence="3">The sequence shown here is derived from an EMBL/GenBank/DDBJ whole genome shotgun (WGS) entry which is preliminary data.</text>
</comment>
<keyword evidence="4" id="KW-1185">Reference proteome</keyword>
<reference evidence="3 4" key="1">
    <citation type="submission" date="2022-01" db="EMBL/GenBank/DDBJ databases">
        <title>Alkalihalobacillus sp. EGI L200015, a novel bacterium isolated from a salt lake sediment.</title>
        <authorList>
            <person name="Gao L."/>
            <person name="Fang B.-Z."/>
            <person name="Li W.-J."/>
        </authorList>
    </citation>
    <scope>NUCLEOTIDE SEQUENCE [LARGE SCALE GENOMIC DNA]</scope>
    <source>
        <strain evidence="3 4">KCTC 12718</strain>
    </source>
</reference>
<keyword evidence="1" id="KW-1133">Transmembrane helix</keyword>
<feature type="transmembrane region" description="Helical" evidence="1">
    <location>
        <begin position="412"/>
        <end position="433"/>
    </location>
</feature>
<protein>
    <submittedName>
        <fullName evidence="3">YjiH family protein</fullName>
    </submittedName>
</protein>
<keyword evidence="1" id="KW-0812">Transmembrane</keyword>
<feature type="transmembrane region" description="Helical" evidence="1">
    <location>
        <begin position="337"/>
        <end position="365"/>
    </location>
</feature>
<evidence type="ECO:0000313" key="4">
    <source>
        <dbReference type="Proteomes" id="UP001649381"/>
    </source>
</evidence>
<organism evidence="3 4">
    <name type="scientific">Pseudalkalibacillus berkeleyi</name>
    <dbReference type="NCBI Taxonomy" id="1069813"/>
    <lineage>
        <taxon>Bacteria</taxon>
        <taxon>Bacillati</taxon>
        <taxon>Bacillota</taxon>
        <taxon>Bacilli</taxon>
        <taxon>Bacillales</taxon>
        <taxon>Fictibacillaceae</taxon>
        <taxon>Pseudalkalibacillus</taxon>
    </lineage>
</organism>
<feature type="transmembrane region" description="Helical" evidence="1">
    <location>
        <begin position="32"/>
        <end position="51"/>
    </location>
</feature>
<feature type="transmembrane region" description="Helical" evidence="1">
    <location>
        <begin position="71"/>
        <end position="92"/>
    </location>
</feature>
<dbReference type="EMBL" id="JAKIJS010000001">
    <property type="protein sequence ID" value="MCF6137525.1"/>
    <property type="molecule type" value="Genomic_DNA"/>
</dbReference>
<keyword evidence="1" id="KW-0472">Membrane</keyword>
<feature type="transmembrane region" description="Helical" evidence="1">
    <location>
        <begin position="113"/>
        <end position="133"/>
    </location>
</feature>
<feature type="transmembrane region" description="Helical" evidence="1">
    <location>
        <begin position="145"/>
        <end position="169"/>
    </location>
</feature>
<feature type="transmembrane region" description="Helical" evidence="1">
    <location>
        <begin position="228"/>
        <end position="250"/>
    </location>
</feature>
<accession>A0ABS9H117</accession>
<dbReference type="InterPro" id="IPR011642">
    <property type="entry name" value="Gate_dom"/>
</dbReference>
<feature type="domain" description="Nucleoside transporter/FeoB GTPase Gate" evidence="2">
    <location>
        <begin position="153"/>
        <end position="251"/>
    </location>
</feature>
<feature type="transmembrane region" description="Helical" evidence="1">
    <location>
        <begin position="445"/>
        <end position="467"/>
    </location>
</feature>
<dbReference type="Proteomes" id="UP001649381">
    <property type="component" value="Unassembled WGS sequence"/>
</dbReference>
<feature type="transmembrane region" description="Helical" evidence="1">
    <location>
        <begin position="256"/>
        <end position="274"/>
    </location>
</feature>
<sequence>MEAEKRKVNLQESTLETQTDPQSLTIGAYLKFILPSLLGIFLFLVPVTYQGKLTIGVGILAESVNGWFGDYIPHVMTTVFCLSVFLVIYAKTVKPLWLETNSFLKDLFDINPFWLSMRVVGSIFAIMTLMKWGPEWIWSETTGGTVLYALVPVLATWFLFAGLLMPLLLEFGLMEFIGTMVQKVMKPLFRLPGRSSIDAVASWMGSGTVGVLITTKQYEEGYYTKREAAVVATTFSITSIAFSLVVISFIGLDHLFVPFYITVVIAGIVAAVVCPRIPPLSRKKDTYYEPVGKQIEESVPTEASRVKWSIKSGVRKAAQVKDLTIVVRKGIENVLDIWFSLIPLVMALGTISLVIAEFTPIFSYLAYPLVPLLEWMQIPEAAEAAPAMIVGFADMFLPAVLGSGIESELTRFVIAGISLTQLIYMSEIGILLIKSKIPISFLELVIIFIQRTLITLPIIVLIAHLFIF</sequence>
<dbReference type="RefSeq" id="WP_236333204.1">
    <property type="nucleotide sequence ID" value="NZ_JAKIJS010000001.1"/>
</dbReference>
<name>A0ABS9H117_9BACL</name>
<evidence type="ECO:0000313" key="3">
    <source>
        <dbReference type="EMBL" id="MCF6137525.1"/>
    </source>
</evidence>
<gene>
    <name evidence="3" type="ORF">L2716_07275</name>
</gene>
<evidence type="ECO:0000259" key="2">
    <source>
        <dbReference type="Pfam" id="PF07670"/>
    </source>
</evidence>
<evidence type="ECO:0000256" key="1">
    <source>
        <dbReference type="SAM" id="Phobius"/>
    </source>
</evidence>
<proteinExistence type="predicted"/>